<dbReference type="CDD" id="cd06464">
    <property type="entry name" value="ACD_sHsps-like"/>
    <property type="match status" value="1"/>
</dbReference>
<evidence type="ECO:0000256" key="2">
    <source>
        <dbReference type="RuleBase" id="RU003616"/>
    </source>
</evidence>
<accession>A0A2M6WSX0</accession>
<dbReference type="InterPro" id="IPR031107">
    <property type="entry name" value="Small_HSP"/>
</dbReference>
<evidence type="ECO:0000313" key="4">
    <source>
        <dbReference type="EMBL" id="PIT95806.1"/>
    </source>
</evidence>
<dbReference type="SUPFAM" id="SSF49764">
    <property type="entry name" value="HSP20-like chaperones"/>
    <property type="match status" value="1"/>
</dbReference>
<dbReference type="InterPro" id="IPR002068">
    <property type="entry name" value="A-crystallin/Hsp20_dom"/>
</dbReference>
<dbReference type="AlphaFoldDB" id="A0A2M6WSX0"/>
<gene>
    <name evidence="4" type="ORF">COT94_04445</name>
</gene>
<dbReference type="Proteomes" id="UP000228533">
    <property type="component" value="Unassembled WGS sequence"/>
</dbReference>
<dbReference type="Gene3D" id="2.60.40.790">
    <property type="match status" value="1"/>
</dbReference>
<dbReference type="Pfam" id="PF00011">
    <property type="entry name" value="HSP20"/>
    <property type="match status" value="1"/>
</dbReference>
<comment type="similarity">
    <text evidence="1 2">Belongs to the small heat shock protein (HSP20) family.</text>
</comment>
<comment type="caution">
    <text evidence="4">The sequence shown here is derived from an EMBL/GenBank/DDBJ whole genome shotgun (WGS) entry which is preliminary data.</text>
</comment>
<evidence type="ECO:0000256" key="1">
    <source>
        <dbReference type="PROSITE-ProRule" id="PRU00285"/>
    </source>
</evidence>
<name>A0A2M6WSX0_9BACT</name>
<dbReference type="EMBL" id="PFAM01000023">
    <property type="protein sequence ID" value="PIT95806.1"/>
    <property type="molecule type" value="Genomic_DNA"/>
</dbReference>
<feature type="domain" description="SHSP" evidence="3">
    <location>
        <begin position="29"/>
        <end position="143"/>
    </location>
</feature>
<protein>
    <submittedName>
        <fullName evidence="4">Molecular chaperone</fullName>
    </submittedName>
</protein>
<dbReference type="PANTHER" id="PTHR11527">
    <property type="entry name" value="HEAT-SHOCK PROTEIN 20 FAMILY MEMBER"/>
    <property type="match status" value="1"/>
</dbReference>
<sequence>MSLIKWTPFIDPFEEMDRNFNSMLPASWQNQDSFVPSIDMYEGKEAVIVEAQLAGIDPEQVEISIENDVLCIKGESEKKSEVEDKNYYRKEIRRGSFFRSIQLPTHVLGSEAEAVATDGVLKISIPKAPESKPKQIKIKTVKK</sequence>
<evidence type="ECO:0000313" key="5">
    <source>
        <dbReference type="Proteomes" id="UP000228533"/>
    </source>
</evidence>
<dbReference type="InterPro" id="IPR008978">
    <property type="entry name" value="HSP20-like_chaperone"/>
</dbReference>
<proteinExistence type="inferred from homology"/>
<organism evidence="4 5">
    <name type="scientific">Candidatus Falkowbacteria bacterium CG10_big_fil_rev_8_21_14_0_10_37_14</name>
    <dbReference type="NCBI Taxonomy" id="1974561"/>
    <lineage>
        <taxon>Bacteria</taxon>
        <taxon>Candidatus Falkowiibacteriota</taxon>
    </lineage>
</organism>
<dbReference type="PROSITE" id="PS01031">
    <property type="entry name" value="SHSP"/>
    <property type="match status" value="1"/>
</dbReference>
<evidence type="ECO:0000259" key="3">
    <source>
        <dbReference type="PROSITE" id="PS01031"/>
    </source>
</evidence>
<reference evidence="5" key="1">
    <citation type="submission" date="2017-09" db="EMBL/GenBank/DDBJ databases">
        <title>Depth-based differentiation of microbial function through sediment-hosted aquifers and enrichment of novel symbionts in the deep terrestrial subsurface.</title>
        <authorList>
            <person name="Probst A.J."/>
            <person name="Ladd B."/>
            <person name="Jarett J.K."/>
            <person name="Geller-Mcgrath D.E."/>
            <person name="Sieber C.M.K."/>
            <person name="Emerson J.B."/>
            <person name="Anantharaman K."/>
            <person name="Thomas B.C."/>
            <person name="Malmstrom R."/>
            <person name="Stieglmeier M."/>
            <person name="Klingl A."/>
            <person name="Woyke T."/>
            <person name="Ryan C.M."/>
            <person name="Banfield J.F."/>
        </authorList>
    </citation>
    <scope>NUCLEOTIDE SEQUENCE [LARGE SCALE GENOMIC DNA]</scope>
</reference>